<dbReference type="Pfam" id="PF12833">
    <property type="entry name" value="HTH_18"/>
    <property type="match status" value="1"/>
</dbReference>
<keyword evidence="2" id="KW-0238">DNA-binding</keyword>
<dbReference type="PROSITE" id="PS01124">
    <property type="entry name" value="HTH_ARAC_FAMILY_2"/>
    <property type="match status" value="1"/>
</dbReference>
<evidence type="ECO:0000256" key="4">
    <source>
        <dbReference type="SAM" id="MobiDB-lite"/>
    </source>
</evidence>
<dbReference type="InterPro" id="IPR018060">
    <property type="entry name" value="HTH_AraC"/>
</dbReference>
<accession>A0ABX8RI77</accession>
<organism evidence="6 7">
    <name type="scientific">Nocardia iowensis</name>
    <dbReference type="NCBI Taxonomy" id="204891"/>
    <lineage>
        <taxon>Bacteria</taxon>
        <taxon>Bacillati</taxon>
        <taxon>Actinomycetota</taxon>
        <taxon>Actinomycetes</taxon>
        <taxon>Mycobacteriales</taxon>
        <taxon>Nocardiaceae</taxon>
        <taxon>Nocardia</taxon>
    </lineage>
</organism>
<dbReference type="InterPro" id="IPR050204">
    <property type="entry name" value="AraC_XylS_family_regulators"/>
</dbReference>
<keyword evidence="3" id="KW-0804">Transcription</keyword>
<dbReference type="PANTHER" id="PTHR46796">
    <property type="entry name" value="HTH-TYPE TRANSCRIPTIONAL ACTIVATOR RHAS-RELATED"/>
    <property type="match status" value="1"/>
</dbReference>
<dbReference type="SMART" id="SM00342">
    <property type="entry name" value="HTH_ARAC"/>
    <property type="match status" value="1"/>
</dbReference>
<keyword evidence="7" id="KW-1185">Reference proteome</keyword>
<reference evidence="6 7" key="1">
    <citation type="submission" date="2021-07" db="EMBL/GenBank/DDBJ databases">
        <title>Whole Genome Sequence of Nocardia Iowensis.</title>
        <authorList>
            <person name="Lamm A."/>
            <person name="Collins-Fairclough A.M."/>
            <person name="Bunk B."/>
            <person name="Sproer C."/>
        </authorList>
    </citation>
    <scope>NUCLEOTIDE SEQUENCE [LARGE SCALE GENOMIC DNA]</scope>
    <source>
        <strain evidence="6 7">NRRL 5646</strain>
    </source>
</reference>
<dbReference type="Proteomes" id="UP000694257">
    <property type="component" value="Chromosome"/>
</dbReference>
<evidence type="ECO:0000256" key="2">
    <source>
        <dbReference type="ARBA" id="ARBA00023125"/>
    </source>
</evidence>
<dbReference type="RefSeq" id="WP_218469896.1">
    <property type="nucleotide sequence ID" value="NZ_BAABJN010000003.1"/>
</dbReference>
<dbReference type="EMBL" id="CP078145">
    <property type="protein sequence ID" value="QXN89016.1"/>
    <property type="molecule type" value="Genomic_DNA"/>
</dbReference>
<feature type="region of interest" description="Disordered" evidence="4">
    <location>
        <begin position="1"/>
        <end position="23"/>
    </location>
</feature>
<keyword evidence="1" id="KW-0805">Transcription regulation</keyword>
<protein>
    <submittedName>
        <fullName evidence="6">Helix-turn-helix transcriptional regulator</fullName>
    </submittedName>
</protein>
<evidence type="ECO:0000313" key="6">
    <source>
        <dbReference type="EMBL" id="QXN89016.1"/>
    </source>
</evidence>
<proteinExistence type="predicted"/>
<sequence>MKALVSNDFSTSPDAEAPDGPQWQGSALLRPGILAFAGEILPTELHAHHAVQVVAACTPVVIVDGSGVRRQGTHIIVPTDAPHRVCVGATHGIAVYLDPETVAGAAADRRAHLHGWAQPLSVDPADAPGVDRTHTPGVDRTHTPGVDRTQRQLAGHVADVLADLLRDNAAPSTDDRQGVVAAALQLLPDLVRDGSVRGSDVARQLGISATRLTHLFTEQVGIPLRRYILWLRLHIAMTRVMAGDDVTTAAAAAGFTDSAHLTRTCRRTFGLPPSMMSREVDWDIGL</sequence>
<evidence type="ECO:0000256" key="3">
    <source>
        <dbReference type="ARBA" id="ARBA00023163"/>
    </source>
</evidence>
<evidence type="ECO:0000313" key="7">
    <source>
        <dbReference type="Proteomes" id="UP000694257"/>
    </source>
</evidence>
<name>A0ABX8RI77_NOCIO</name>
<evidence type="ECO:0000256" key="1">
    <source>
        <dbReference type="ARBA" id="ARBA00023015"/>
    </source>
</evidence>
<evidence type="ECO:0000259" key="5">
    <source>
        <dbReference type="PROSITE" id="PS01124"/>
    </source>
</evidence>
<feature type="domain" description="HTH araC/xylS-type" evidence="5">
    <location>
        <begin position="181"/>
        <end position="279"/>
    </location>
</feature>
<gene>
    <name evidence="6" type="ORF">KV110_26065</name>
</gene>